<name>A0A834TFC6_9FABA</name>
<evidence type="ECO:0000256" key="1">
    <source>
        <dbReference type="SAM" id="MobiDB-lite"/>
    </source>
</evidence>
<sequence length="42" mass="4763">MEFVAACKHYISNDNDESVTWPPSNPECRIYESTDNQSITLG</sequence>
<comment type="caution">
    <text evidence="2">The sequence shown here is derived from an EMBL/GenBank/DDBJ whole genome shotgun (WGS) entry which is preliminary data.</text>
</comment>
<evidence type="ECO:0000313" key="2">
    <source>
        <dbReference type="EMBL" id="KAF7821138.1"/>
    </source>
</evidence>
<dbReference type="EMBL" id="JAAIUW010000008">
    <property type="protein sequence ID" value="KAF7821138.1"/>
    <property type="molecule type" value="Genomic_DNA"/>
</dbReference>
<dbReference type="AlphaFoldDB" id="A0A834TFC6"/>
<feature type="region of interest" description="Disordered" evidence="1">
    <location>
        <begin position="16"/>
        <end position="42"/>
    </location>
</feature>
<gene>
    <name evidence="2" type="ORF">G2W53_026593</name>
</gene>
<dbReference type="OrthoDB" id="6159439at2759"/>
<proteinExistence type="predicted"/>
<accession>A0A834TFC6</accession>
<reference evidence="2" key="1">
    <citation type="submission" date="2020-09" db="EMBL/GenBank/DDBJ databases">
        <title>Genome-Enabled Discovery of Anthraquinone Biosynthesis in Senna tora.</title>
        <authorList>
            <person name="Kang S.-H."/>
            <person name="Pandey R.P."/>
            <person name="Lee C.-M."/>
            <person name="Sim J.-S."/>
            <person name="Jeong J.-T."/>
            <person name="Choi B.-S."/>
            <person name="Jung M."/>
            <person name="Ginzburg D."/>
            <person name="Zhao K."/>
            <person name="Won S.Y."/>
            <person name="Oh T.-J."/>
            <person name="Yu Y."/>
            <person name="Kim N.-H."/>
            <person name="Lee O.R."/>
            <person name="Lee T.-H."/>
            <person name="Bashyal P."/>
            <person name="Kim T.-S."/>
            <person name="Lee W.-H."/>
            <person name="Kawkins C."/>
            <person name="Kim C.-K."/>
            <person name="Kim J.S."/>
            <person name="Ahn B.O."/>
            <person name="Rhee S.Y."/>
            <person name="Sohng J.K."/>
        </authorList>
    </citation>
    <scope>NUCLEOTIDE SEQUENCE</scope>
    <source>
        <tissue evidence="2">Leaf</tissue>
    </source>
</reference>
<evidence type="ECO:0000313" key="3">
    <source>
        <dbReference type="Proteomes" id="UP000634136"/>
    </source>
</evidence>
<protein>
    <submittedName>
        <fullName evidence="2">Uncharacterized protein</fullName>
    </submittedName>
</protein>
<dbReference type="Proteomes" id="UP000634136">
    <property type="component" value="Unassembled WGS sequence"/>
</dbReference>
<organism evidence="2 3">
    <name type="scientific">Senna tora</name>
    <dbReference type="NCBI Taxonomy" id="362788"/>
    <lineage>
        <taxon>Eukaryota</taxon>
        <taxon>Viridiplantae</taxon>
        <taxon>Streptophyta</taxon>
        <taxon>Embryophyta</taxon>
        <taxon>Tracheophyta</taxon>
        <taxon>Spermatophyta</taxon>
        <taxon>Magnoliopsida</taxon>
        <taxon>eudicotyledons</taxon>
        <taxon>Gunneridae</taxon>
        <taxon>Pentapetalae</taxon>
        <taxon>rosids</taxon>
        <taxon>fabids</taxon>
        <taxon>Fabales</taxon>
        <taxon>Fabaceae</taxon>
        <taxon>Caesalpinioideae</taxon>
        <taxon>Cassia clade</taxon>
        <taxon>Senna</taxon>
    </lineage>
</organism>
<keyword evidence="3" id="KW-1185">Reference proteome</keyword>
<feature type="compositionally biased region" description="Polar residues" evidence="1">
    <location>
        <begin position="33"/>
        <end position="42"/>
    </location>
</feature>